<dbReference type="AlphaFoldDB" id="A0A1Y5YYM6"/>
<feature type="region of interest" description="Disordered" evidence="1">
    <location>
        <begin position="114"/>
        <end position="138"/>
    </location>
</feature>
<accession>A0A1Y5YYM6</accession>
<gene>
    <name evidence="2" type="ORF">BACERE00185_00258</name>
</gene>
<evidence type="ECO:0000313" key="3">
    <source>
        <dbReference type="Proteomes" id="UP000194439"/>
    </source>
</evidence>
<dbReference type="RefSeq" id="WP_088027313.1">
    <property type="nucleotide sequence ID" value="NZ_FWZD01000024.1"/>
</dbReference>
<dbReference type="Proteomes" id="UP000194439">
    <property type="component" value="Unassembled WGS sequence"/>
</dbReference>
<reference evidence="3" key="1">
    <citation type="submission" date="2017-04" db="EMBL/GenBank/DDBJ databases">
        <authorList>
            <person name="Criscuolo A."/>
        </authorList>
    </citation>
    <scope>NUCLEOTIDE SEQUENCE [LARGE SCALE GENOMIC DNA]</scope>
</reference>
<feature type="compositionally biased region" description="Basic and acidic residues" evidence="1">
    <location>
        <begin position="121"/>
        <end position="130"/>
    </location>
</feature>
<organism evidence="2 3">
    <name type="scientific">Bacillus mobilis</name>
    <dbReference type="NCBI Taxonomy" id="2026190"/>
    <lineage>
        <taxon>Bacteria</taxon>
        <taxon>Bacillati</taxon>
        <taxon>Bacillota</taxon>
        <taxon>Bacilli</taxon>
        <taxon>Bacillales</taxon>
        <taxon>Bacillaceae</taxon>
        <taxon>Bacillus</taxon>
        <taxon>Bacillus cereus group</taxon>
    </lineage>
</organism>
<evidence type="ECO:0000313" key="2">
    <source>
        <dbReference type="EMBL" id="SMD67822.1"/>
    </source>
</evidence>
<name>A0A1Y5YYM6_9BACI</name>
<sequence>MKYKAVPTDEDYKIAARNGISKANVNQRVYGYHWSVERAITDPLQNKKGKESNRPLVFIAEQNGISASTYYRRIREEGMTEIEAATKSKGHEVFLKIASENGISENLYRKRVQRGMPKYEAATKPKDKRGSTKKKQIS</sequence>
<evidence type="ECO:0000256" key="1">
    <source>
        <dbReference type="SAM" id="MobiDB-lite"/>
    </source>
</evidence>
<protein>
    <submittedName>
        <fullName evidence="2">Uncharacterized protein</fullName>
    </submittedName>
</protein>
<proteinExistence type="predicted"/>
<dbReference type="EMBL" id="FWZD01000024">
    <property type="protein sequence ID" value="SMD67822.1"/>
    <property type="molecule type" value="Genomic_DNA"/>
</dbReference>